<comment type="similarity">
    <text evidence="1">Belongs to the phosphate/phosphite/phosphonate binding protein family.</text>
</comment>
<protein>
    <submittedName>
        <fullName evidence="3">Phosphate/phosphite/phosphonate ABC transporter substrate-binding protein</fullName>
    </submittedName>
</protein>
<dbReference type="PANTHER" id="PTHR35841">
    <property type="entry name" value="PHOSPHONATES-BINDING PERIPLASMIC PROTEIN"/>
    <property type="match status" value="1"/>
</dbReference>
<keyword evidence="4" id="KW-1185">Reference proteome</keyword>
<dbReference type="CDD" id="cd01071">
    <property type="entry name" value="PBP2_PhnD_like"/>
    <property type="match status" value="1"/>
</dbReference>
<sequence length="309" mass="34186">MFNGIKKLRILLGILVGLFIGNSLITTVQASSYTPKKLTVQFVPSVDAGNIESKAKPLEKLLSQQLGIPVQVSVSTNFNTIVEAMGSKKVDVGFLPSDAYVVAHKQNHDKVILQALRYGSNNSGTKESKKLVNYYRSQIFVKKNSKIKSLKDLKGKTIAVQDTTSSSGWIYPAVEMYQHGININKNKIKTVQVKGHDQGILSVYNGDTDAAFAYQKAQLVAQKDTPGIAQKVVPIYTTAKIPNDTVTVRGDMSPKWQNKVANALIKISKTKKGHKIISEVYSHEGYVRSKDSNFNIIRKYDKIAQKINK</sequence>
<reference evidence="3 4" key="1">
    <citation type="submission" date="2018-07" db="EMBL/GenBank/DDBJ databases">
        <title>Genome sequences of six Lactobacillus spp. isolated from bumble bee guts.</title>
        <authorList>
            <person name="Motta E.V.S."/>
            <person name="Moran N.A."/>
        </authorList>
    </citation>
    <scope>NUCLEOTIDE SEQUENCE [LARGE SCALE GENOMIC DNA]</scope>
    <source>
        <strain evidence="3 4">BI-1.1</strain>
    </source>
</reference>
<evidence type="ECO:0000313" key="3">
    <source>
        <dbReference type="EMBL" id="RHW51969.1"/>
    </source>
</evidence>
<comment type="caution">
    <text evidence="3">The sequence shown here is derived from an EMBL/GenBank/DDBJ whole genome shotgun (WGS) entry which is preliminary data.</text>
</comment>
<dbReference type="GO" id="GO:0043190">
    <property type="term" value="C:ATP-binding cassette (ABC) transporter complex"/>
    <property type="evidence" value="ECO:0007669"/>
    <property type="project" value="InterPro"/>
</dbReference>
<dbReference type="EMBL" id="QOCR01000001">
    <property type="protein sequence ID" value="RHW51969.1"/>
    <property type="molecule type" value="Genomic_DNA"/>
</dbReference>
<keyword evidence="2" id="KW-0732">Signal</keyword>
<organism evidence="3 4">
    <name type="scientific">Bombilactobacillus bombi</name>
    <dbReference type="NCBI Taxonomy" id="1303590"/>
    <lineage>
        <taxon>Bacteria</taxon>
        <taxon>Bacillati</taxon>
        <taxon>Bacillota</taxon>
        <taxon>Bacilli</taxon>
        <taxon>Lactobacillales</taxon>
        <taxon>Lactobacillaceae</taxon>
        <taxon>Bombilactobacillus</taxon>
    </lineage>
</organism>
<dbReference type="GO" id="GO:0055085">
    <property type="term" value="P:transmembrane transport"/>
    <property type="evidence" value="ECO:0007669"/>
    <property type="project" value="InterPro"/>
</dbReference>
<dbReference type="PANTHER" id="PTHR35841:SF1">
    <property type="entry name" value="PHOSPHONATES-BINDING PERIPLASMIC PROTEIN"/>
    <property type="match status" value="1"/>
</dbReference>
<dbReference type="NCBIfam" id="TIGR01098">
    <property type="entry name" value="3A0109s03R"/>
    <property type="match status" value="1"/>
</dbReference>
<name>A0A3R7CQC4_9LACO</name>
<evidence type="ECO:0000256" key="2">
    <source>
        <dbReference type="ARBA" id="ARBA00022729"/>
    </source>
</evidence>
<dbReference type="RefSeq" id="WP_118899593.1">
    <property type="nucleotide sequence ID" value="NZ_QOCR01000001.1"/>
</dbReference>
<dbReference type="Proteomes" id="UP000284109">
    <property type="component" value="Unassembled WGS sequence"/>
</dbReference>
<evidence type="ECO:0000313" key="4">
    <source>
        <dbReference type="Proteomes" id="UP000284109"/>
    </source>
</evidence>
<dbReference type="SUPFAM" id="SSF53850">
    <property type="entry name" value="Periplasmic binding protein-like II"/>
    <property type="match status" value="1"/>
</dbReference>
<gene>
    <name evidence="3" type="ORF">DS831_01165</name>
</gene>
<proteinExistence type="inferred from homology"/>
<dbReference type="Pfam" id="PF12974">
    <property type="entry name" value="Phosphonate-bd"/>
    <property type="match status" value="1"/>
</dbReference>
<evidence type="ECO:0000256" key="1">
    <source>
        <dbReference type="ARBA" id="ARBA00007162"/>
    </source>
</evidence>
<accession>A0A3R7CQC4</accession>
<dbReference type="AlphaFoldDB" id="A0A3R7CQC4"/>
<dbReference type="InterPro" id="IPR005770">
    <property type="entry name" value="PhnD"/>
</dbReference>
<dbReference type="OrthoDB" id="9776786at2"/>
<dbReference type="Gene3D" id="3.40.190.10">
    <property type="entry name" value="Periplasmic binding protein-like II"/>
    <property type="match status" value="2"/>
</dbReference>